<dbReference type="InterPro" id="IPR016040">
    <property type="entry name" value="NAD(P)-bd_dom"/>
</dbReference>
<keyword evidence="5" id="KW-1185">Reference proteome</keyword>
<evidence type="ECO:0000256" key="1">
    <source>
        <dbReference type="ARBA" id="ARBA00004450"/>
    </source>
</evidence>
<evidence type="ECO:0000313" key="4">
    <source>
        <dbReference type="EMBL" id="KIP02266.1"/>
    </source>
</evidence>
<organism evidence="4 5">
    <name type="scientific">Phlebiopsis gigantea (strain 11061_1 CR5-6)</name>
    <name type="common">White-rot fungus</name>
    <name type="synonym">Peniophora gigantea</name>
    <dbReference type="NCBI Taxonomy" id="745531"/>
    <lineage>
        <taxon>Eukaryota</taxon>
        <taxon>Fungi</taxon>
        <taxon>Dikarya</taxon>
        <taxon>Basidiomycota</taxon>
        <taxon>Agaricomycotina</taxon>
        <taxon>Agaricomycetes</taxon>
        <taxon>Polyporales</taxon>
        <taxon>Phanerochaetaceae</taxon>
        <taxon>Phlebiopsis</taxon>
    </lineage>
</organism>
<protein>
    <recommendedName>
        <fullName evidence="3">NAD(P)-binding domain-containing protein</fullName>
    </recommendedName>
</protein>
<reference evidence="4 5" key="1">
    <citation type="journal article" date="2014" name="PLoS Genet.">
        <title>Analysis of the Phlebiopsis gigantea genome, transcriptome and secretome provides insight into its pioneer colonization strategies of wood.</title>
        <authorList>
            <person name="Hori C."/>
            <person name="Ishida T."/>
            <person name="Igarashi K."/>
            <person name="Samejima M."/>
            <person name="Suzuki H."/>
            <person name="Master E."/>
            <person name="Ferreira P."/>
            <person name="Ruiz-Duenas F.J."/>
            <person name="Held B."/>
            <person name="Canessa P."/>
            <person name="Larrondo L.F."/>
            <person name="Schmoll M."/>
            <person name="Druzhinina I.S."/>
            <person name="Kubicek C.P."/>
            <person name="Gaskell J.A."/>
            <person name="Kersten P."/>
            <person name="St John F."/>
            <person name="Glasner J."/>
            <person name="Sabat G."/>
            <person name="Splinter BonDurant S."/>
            <person name="Syed K."/>
            <person name="Yadav J."/>
            <person name="Mgbeahuruike A.C."/>
            <person name="Kovalchuk A."/>
            <person name="Asiegbu F.O."/>
            <person name="Lackner G."/>
            <person name="Hoffmeister D."/>
            <person name="Rencoret J."/>
            <person name="Gutierrez A."/>
            <person name="Sun H."/>
            <person name="Lindquist E."/>
            <person name="Barry K."/>
            <person name="Riley R."/>
            <person name="Grigoriev I.V."/>
            <person name="Henrissat B."/>
            <person name="Kues U."/>
            <person name="Berka R.M."/>
            <person name="Martinez A.T."/>
            <person name="Covert S.F."/>
            <person name="Blanchette R.A."/>
            <person name="Cullen D."/>
        </authorList>
    </citation>
    <scope>NUCLEOTIDE SEQUENCE [LARGE SCALE GENOMIC DNA]</scope>
    <source>
        <strain evidence="4 5">11061_1 CR5-6</strain>
    </source>
</reference>
<dbReference type="OrthoDB" id="430436at2759"/>
<gene>
    <name evidence="4" type="ORF">PHLGIDRAFT_122614</name>
</gene>
<evidence type="ECO:0000313" key="5">
    <source>
        <dbReference type="Proteomes" id="UP000053257"/>
    </source>
</evidence>
<dbReference type="Proteomes" id="UP000053257">
    <property type="component" value="Unassembled WGS sequence"/>
</dbReference>
<comment type="similarity">
    <text evidence="2">Belongs to the FMP52 family.</text>
</comment>
<feature type="domain" description="NAD(P)-binding" evidence="3">
    <location>
        <begin position="11"/>
        <end position="173"/>
    </location>
</feature>
<dbReference type="Pfam" id="PF13460">
    <property type="entry name" value="NAD_binding_10"/>
    <property type="match status" value="1"/>
</dbReference>
<dbReference type="AlphaFoldDB" id="A0A0C3RQU3"/>
<comment type="subcellular location">
    <subcellularLocation>
        <location evidence="1">Mitochondrion outer membrane</location>
        <topology evidence="1">Peripheral membrane protein</topology>
    </subcellularLocation>
</comment>
<dbReference type="PANTHER" id="PTHR14097:SF7">
    <property type="entry name" value="OXIDOREDUCTASE HTATIP2"/>
    <property type="match status" value="1"/>
</dbReference>
<dbReference type="STRING" id="745531.A0A0C3RQU3"/>
<name>A0A0C3RQU3_PHLG1</name>
<dbReference type="HOGENOM" id="CLU_071330_3_1_1"/>
<dbReference type="GO" id="GO:0005741">
    <property type="term" value="C:mitochondrial outer membrane"/>
    <property type="evidence" value="ECO:0007669"/>
    <property type="project" value="UniProtKB-SubCell"/>
</dbReference>
<proteinExistence type="inferred from homology"/>
<dbReference type="Gene3D" id="3.40.50.720">
    <property type="entry name" value="NAD(P)-binding Rossmann-like Domain"/>
    <property type="match status" value="1"/>
</dbReference>
<evidence type="ECO:0000259" key="3">
    <source>
        <dbReference type="Pfam" id="PF13460"/>
    </source>
</evidence>
<dbReference type="SUPFAM" id="SSF51735">
    <property type="entry name" value="NAD(P)-binding Rossmann-fold domains"/>
    <property type="match status" value="1"/>
</dbReference>
<accession>A0A0C3RQU3</accession>
<evidence type="ECO:0000256" key="2">
    <source>
        <dbReference type="ARBA" id="ARBA00006617"/>
    </source>
</evidence>
<dbReference type="GO" id="GO:0051170">
    <property type="term" value="P:import into nucleus"/>
    <property type="evidence" value="ECO:0007669"/>
    <property type="project" value="TreeGrafter"/>
</dbReference>
<dbReference type="PANTHER" id="PTHR14097">
    <property type="entry name" value="OXIDOREDUCTASE HTATIP2"/>
    <property type="match status" value="1"/>
</dbReference>
<dbReference type="InterPro" id="IPR036291">
    <property type="entry name" value="NAD(P)-bd_dom_sf"/>
</dbReference>
<sequence length="242" mass="26413">MHVELTALVLGATGATGRHILNEVLLSERFTRVGEYGRSLTPETKLPQTKGKLEQKKIDFENLDQAAWKQGNWDVVFIALGTTRAAAGSAEAFERIDREYVLNAARAAKSDDPTRKQRLIYVSSSGANAKAHFLYMKSKGLTEQGLVSMGYDDVIIFRPGALLNAERKESRIFEKIAMPLFALATQVTDRIGISVDTVGKSIRIAGELGSQGIPANLKVTETFDSHSYTVIGNAEALKLATL</sequence>
<dbReference type="EMBL" id="KN840688">
    <property type="protein sequence ID" value="KIP02266.1"/>
    <property type="molecule type" value="Genomic_DNA"/>
</dbReference>